<dbReference type="OrthoDB" id="9768243at2"/>
<dbReference type="InterPro" id="IPR027417">
    <property type="entry name" value="P-loop_NTPase"/>
</dbReference>
<evidence type="ECO:0000256" key="1">
    <source>
        <dbReference type="ARBA" id="ARBA00022741"/>
    </source>
</evidence>
<proteinExistence type="predicted"/>
<evidence type="ECO:0000313" key="5">
    <source>
        <dbReference type="EMBL" id="AGA69865.1"/>
    </source>
</evidence>
<dbReference type="SMART" id="SM00382">
    <property type="entry name" value="AAA"/>
    <property type="match status" value="1"/>
</dbReference>
<keyword evidence="2" id="KW-0067">ATP-binding</keyword>
<dbReference type="Pfam" id="PF19568">
    <property type="entry name" value="Spore_III_AA"/>
    <property type="match status" value="1"/>
</dbReference>
<dbReference type="PANTHER" id="PTHR20953:SF3">
    <property type="entry name" value="P-LOOP CONTAINING NUCLEOSIDE TRIPHOSPHATE HYDROLASES SUPERFAMILY PROTEIN"/>
    <property type="match status" value="1"/>
</dbReference>
<evidence type="ECO:0000256" key="3">
    <source>
        <dbReference type="SAM" id="MobiDB-lite"/>
    </source>
</evidence>
<keyword evidence="1" id="KW-0547">Nucleotide-binding</keyword>
<dbReference type="AlphaFoldDB" id="L0FA04"/>
<dbReference type="SUPFAM" id="SSF52540">
    <property type="entry name" value="P-loop containing nucleoside triphosphate hydrolases"/>
    <property type="match status" value="1"/>
</dbReference>
<sequence length="349" mass="38943">MSLHYTFHPINSNPEPKHRGKGTVHQTQDNLSRWFGENLASILLQIQGIAFEDVEEIRLRLERPLLLLGNHREIFIDGQGRAVPPEKGYRIQREDILQALERMTQSSLYAAEEEMKQGFITLPGGHRVGITGEAILKQGQVQTLKHISALNIRVAKAVEGKAEHILPKLLKRDGSLYHTLILSPPRAGKTTLLRDLIQKISDGSPTLHTQGQTVGVVDERRELAGMWQGIPAYNLGYRTDILDGCPKRMGINMLIRSMSPQVIAVDELGHPEDVEAVLDALRTGVKILSTAHALNLEEALSRPTLRVLFESGVFERVVVLSRRHGPGTVEEVIVLKQELDCHRGKVREG</sequence>
<dbReference type="PANTHER" id="PTHR20953">
    <property type="entry name" value="KINASE-RELATED"/>
    <property type="match status" value="1"/>
</dbReference>
<dbReference type="InterPro" id="IPR045735">
    <property type="entry name" value="Spore_III_AA_AAA+_ATPase"/>
</dbReference>
<dbReference type="Gene3D" id="3.40.50.300">
    <property type="entry name" value="P-loop containing nucleotide triphosphate hydrolases"/>
    <property type="match status" value="1"/>
</dbReference>
<keyword evidence="6" id="KW-1185">Reference proteome</keyword>
<organism evidence="5 6">
    <name type="scientific">Desulfitobacterium dichloroeliminans (strain LMG P-21439 / DCA1)</name>
    <dbReference type="NCBI Taxonomy" id="871963"/>
    <lineage>
        <taxon>Bacteria</taxon>
        <taxon>Bacillati</taxon>
        <taxon>Bacillota</taxon>
        <taxon>Clostridia</taxon>
        <taxon>Eubacteriales</taxon>
        <taxon>Desulfitobacteriaceae</taxon>
        <taxon>Desulfitobacterium</taxon>
    </lineage>
</organism>
<evidence type="ECO:0000313" key="6">
    <source>
        <dbReference type="Proteomes" id="UP000010797"/>
    </source>
</evidence>
<dbReference type="HOGENOM" id="CLU_052793_0_0_9"/>
<reference evidence="6" key="1">
    <citation type="submission" date="2012-02" db="EMBL/GenBank/DDBJ databases">
        <title>Complete sequence of Desulfitobacterium dichloroeliminans LMG P-21439.</title>
        <authorList>
            <person name="Lucas S."/>
            <person name="Han J."/>
            <person name="Lapidus A."/>
            <person name="Cheng J.-F."/>
            <person name="Goodwin L."/>
            <person name="Pitluck S."/>
            <person name="Peters L."/>
            <person name="Ovchinnikova G."/>
            <person name="Teshima H."/>
            <person name="Detter J.C."/>
            <person name="Han C."/>
            <person name="Tapia R."/>
            <person name="Land M."/>
            <person name="Hauser L."/>
            <person name="Kyrpides N."/>
            <person name="Ivanova N."/>
            <person name="Pagani I."/>
            <person name="Kruse T."/>
            <person name="de Vos W.M."/>
            <person name="Boon N."/>
            <person name="Smidt H."/>
            <person name="Woyke T."/>
        </authorList>
    </citation>
    <scope>NUCLEOTIDE SEQUENCE [LARGE SCALE GENOMIC DNA]</scope>
    <source>
        <strain evidence="6">LMG P-21439 / DCA1</strain>
    </source>
</reference>
<gene>
    <name evidence="5" type="ordered locus">Desdi_2441</name>
</gene>
<dbReference type="EMBL" id="CP003344">
    <property type="protein sequence ID" value="AGA69865.1"/>
    <property type="molecule type" value="Genomic_DNA"/>
</dbReference>
<dbReference type="KEGG" id="ddl:Desdi_2441"/>
<dbReference type="InterPro" id="IPR003593">
    <property type="entry name" value="AAA+_ATPase"/>
</dbReference>
<dbReference type="RefSeq" id="WP_015262836.1">
    <property type="nucleotide sequence ID" value="NC_019903.1"/>
</dbReference>
<feature type="domain" description="AAA+ ATPase" evidence="4">
    <location>
        <begin position="175"/>
        <end position="315"/>
    </location>
</feature>
<dbReference type="eggNOG" id="COG3854">
    <property type="taxonomic scope" value="Bacteria"/>
</dbReference>
<dbReference type="GO" id="GO:0005524">
    <property type="term" value="F:ATP binding"/>
    <property type="evidence" value="ECO:0007669"/>
    <property type="project" value="UniProtKB-KW"/>
</dbReference>
<dbReference type="Proteomes" id="UP000010797">
    <property type="component" value="Chromosome"/>
</dbReference>
<dbReference type="NCBIfam" id="TIGR02858">
    <property type="entry name" value="spore_III_AA"/>
    <property type="match status" value="1"/>
</dbReference>
<accession>L0FA04</accession>
<name>L0FA04_DESDL</name>
<evidence type="ECO:0000256" key="2">
    <source>
        <dbReference type="ARBA" id="ARBA00022840"/>
    </source>
</evidence>
<feature type="region of interest" description="Disordered" evidence="3">
    <location>
        <begin position="1"/>
        <end position="24"/>
    </location>
</feature>
<protein>
    <submittedName>
        <fullName evidence="5">Stage III sporulation protein AA</fullName>
    </submittedName>
</protein>
<dbReference type="InterPro" id="IPR014217">
    <property type="entry name" value="Spore_III_AA"/>
</dbReference>
<evidence type="ECO:0000259" key="4">
    <source>
        <dbReference type="SMART" id="SM00382"/>
    </source>
</evidence>
<dbReference type="STRING" id="871963.Desdi_2441"/>